<sequence length="56" mass="6084">VNLPLKPNTGSVANTVNVLWLAPDEWLLITPSDQETQLVQILGDSLDQIPTSVTDI</sequence>
<feature type="non-terminal residue" evidence="1">
    <location>
        <position position="1"/>
    </location>
</feature>
<dbReference type="Gene3D" id="3.30.70.1520">
    <property type="entry name" value="Heterotetrameric sarcosine oxidase"/>
    <property type="match status" value="1"/>
</dbReference>
<feature type="non-terminal residue" evidence="1">
    <location>
        <position position="56"/>
    </location>
</feature>
<name>A0A382ZYQ7_9ZZZZ</name>
<evidence type="ECO:0000313" key="1">
    <source>
        <dbReference type="EMBL" id="SVE00449.1"/>
    </source>
</evidence>
<dbReference type="Pfam" id="PF04268">
    <property type="entry name" value="SoxG"/>
    <property type="match status" value="1"/>
</dbReference>
<accession>A0A382ZYQ7</accession>
<proteinExistence type="predicted"/>
<evidence type="ECO:0008006" key="2">
    <source>
        <dbReference type="Google" id="ProtNLM"/>
    </source>
</evidence>
<dbReference type="EMBL" id="UINC01187628">
    <property type="protein sequence ID" value="SVE00449.1"/>
    <property type="molecule type" value="Genomic_DNA"/>
</dbReference>
<organism evidence="1">
    <name type="scientific">marine metagenome</name>
    <dbReference type="NCBI Taxonomy" id="408172"/>
    <lineage>
        <taxon>unclassified sequences</taxon>
        <taxon>metagenomes</taxon>
        <taxon>ecological metagenomes</taxon>
    </lineage>
</organism>
<reference evidence="1" key="1">
    <citation type="submission" date="2018-05" db="EMBL/GenBank/DDBJ databases">
        <authorList>
            <person name="Lanie J.A."/>
            <person name="Ng W.-L."/>
            <person name="Kazmierczak K.M."/>
            <person name="Andrzejewski T.M."/>
            <person name="Davidsen T.M."/>
            <person name="Wayne K.J."/>
            <person name="Tettelin H."/>
            <person name="Glass J.I."/>
            <person name="Rusch D."/>
            <person name="Podicherti R."/>
            <person name="Tsui H.-C.T."/>
            <person name="Winkler M.E."/>
        </authorList>
    </citation>
    <scope>NUCLEOTIDE SEQUENCE</scope>
</reference>
<dbReference type="InterPro" id="IPR007375">
    <property type="entry name" value="SoxG"/>
</dbReference>
<protein>
    <recommendedName>
        <fullName evidence="2">Aminomethyltransferase folate-binding domain-containing protein</fullName>
    </recommendedName>
</protein>
<gene>
    <name evidence="1" type="ORF">METZ01_LOCUS453303</name>
</gene>
<dbReference type="AlphaFoldDB" id="A0A382ZYQ7"/>